<dbReference type="Proteomes" id="UP000011841">
    <property type="component" value="Chromosome"/>
</dbReference>
<dbReference type="AlphaFoldDB" id="M4ZBA7"/>
<protein>
    <submittedName>
        <fullName evidence="1">Uncharacterized protein</fullName>
    </submittedName>
</protein>
<organism evidence="1 2">
    <name type="scientific">Bradyrhizobium oligotrophicum S58</name>
    <dbReference type="NCBI Taxonomy" id="1245469"/>
    <lineage>
        <taxon>Bacteria</taxon>
        <taxon>Pseudomonadati</taxon>
        <taxon>Pseudomonadota</taxon>
        <taxon>Alphaproteobacteria</taxon>
        <taxon>Hyphomicrobiales</taxon>
        <taxon>Nitrobacteraceae</taxon>
        <taxon>Bradyrhizobium</taxon>
    </lineage>
</organism>
<dbReference type="EMBL" id="AP012603">
    <property type="protein sequence ID" value="BAM90736.1"/>
    <property type="molecule type" value="Genomic_DNA"/>
</dbReference>
<proteinExistence type="predicted"/>
<evidence type="ECO:0000313" key="1">
    <source>
        <dbReference type="EMBL" id="BAM90736.1"/>
    </source>
</evidence>
<name>M4ZBA7_9BRAD</name>
<dbReference type="HOGENOM" id="CLU_2506196_0_0_5"/>
<accession>M4ZBA7</accession>
<keyword evidence="2" id="KW-1185">Reference proteome</keyword>
<reference evidence="1 2" key="1">
    <citation type="journal article" date="2013" name="Appl. Environ. Microbiol.">
        <title>Genome analysis suggests that the soil oligotrophic bacterium Agromonas oligotrophica (Bradyrhizobium oligotrophicum) is a nitrogen-fixing symbiont of Aeschynomene indica.</title>
        <authorList>
            <person name="Okubo T."/>
            <person name="Fukushima S."/>
            <person name="Itakura M."/>
            <person name="Oshima K."/>
            <person name="Longtonglang A."/>
            <person name="Teaumroong N."/>
            <person name="Mitsui H."/>
            <person name="Hattori M."/>
            <person name="Hattori R."/>
            <person name="Hattori T."/>
            <person name="Minamisawa K."/>
        </authorList>
    </citation>
    <scope>NUCLEOTIDE SEQUENCE [LARGE SCALE GENOMIC DNA]</scope>
    <source>
        <strain evidence="1 2">S58</strain>
    </source>
</reference>
<dbReference type="KEGG" id="aol:S58_47570"/>
<dbReference type="STRING" id="1245469.S58_47570"/>
<sequence>MGEIDHADDAIDHRITDGDQAVDRAQDEAVDELLRKIIHGLPIVRLPRVRLPIVVRNAAGACGTSTHLIREAEQLCTEGDARRNT</sequence>
<gene>
    <name evidence="1" type="ORF">S58_47570</name>
</gene>
<evidence type="ECO:0000313" key="2">
    <source>
        <dbReference type="Proteomes" id="UP000011841"/>
    </source>
</evidence>